<dbReference type="STRING" id="1262585.BJI46_02065"/>
<dbReference type="OrthoDB" id="6006530at2"/>
<dbReference type="EMBL" id="MKKK01000012">
    <property type="protein sequence ID" value="OEY97232.1"/>
    <property type="molecule type" value="Genomic_DNA"/>
</dbReference>
<comment type="caution">
    <text evidence="2">The sequence shown here is derived from an EMBL/GenBank/DDBJ whole genome shotgun (WGS) entry which is preliminary data.</text>
</comment>
<feature type="domain" description="HTH cro/C1-type" evidence="1">
    <location>
        <begin position="13"/>
        <end position="71"/>
    </location>
</feature>
<reference evidence="2 3" key="1">
    <citation type="submission" date="2016-09" db="EMBL/GenBank/DDBJ databases">
        <authorList>
            <person name="Capua I."/>
            <person name="De Benedictis P."/>
            <person name="Joannis T."/>
            <person name="Lombin L.H."/>
            <person name="Cattoli G."/>
        </authorList>
    </citation>
    <scope>NUCLEOTIDE SEQUENCE [LARGE SCALE GENOMIC DNA]</scope>
    <source>
        <strain evidence="2 3">ANC 4671</strain>
    </source>
</reference>
<gene>
    <name evidence="2" type="ORF">BJI46_02065</name>
</gene>
<evidence type="ECO:0000313" key="2">
    <source>
        <dbReference type="EMBL" id="OEY97232.1"/>
    </source>
</evidence>
<accession>A0A1E7RD99</accession>
<dbReference type="AlphaFoldDB" id="A0A1E7RD99"/>
<dbReference type="Proteomes" id="UP000185895">
    <property type="component" value="Unassembled WGS sequence"/>
</dbReference>
<proteinExistence type="predicted"/>
<dbReference type="GO" id="GO:0003677">
    <property type="term" value="F:DNA binding"/>
    <property type="evidence" value="ECO:0007669"/>
    <property type="project" value="InterPro"/>
</dbReference>
<dbReference type="Gene3D" id="1.10.260.40">
    <property type="entry name" value="lambda repressor-like DNA-binding domains"/>
    <property type="match status" value="1"/>
</dbReference>
<dbReference type="RefSeq" id="WP_070069380.1">
    <property type="nucleotide sequence ID" value="NZ_MKKK01000012.1"/>
</dbReference>
<name>A0A1E7RD99_9GAMM</name>
<evidence type="ECO:0000313" key="3">
    <source>
        <dbReference type="Proteomes" id="UP000185895"/>
    </source>
</evidence>
<dbReference type="InterPro" id="IPR001387">
    <property type="entry name" value="Cro/C1-type_HTH"/>
</dbReference>
<protein>
    <submittedName>
        <fullName evidence="2">Transcriptional regulator</fullName>
    </submittedName>
</protein>
<organism evidence="2 3">
    <name type="scientific">Acinetobacter qingfengensis</name>
    <dbReference type="NCBI Taxonomy" id="1262585"/>
    <lineage>
        <taxon>Bacteria</taxon>
        <taxon>Pseudomonadati</taxon>
        <taxon>Pseudomonadota</taxon>
        <taxon>Gammaproteobacteria</taxon>
        <taxon>Moraxellales</taxon>
        <taxon>Moraxellaceae</taxon>
        <taxon>Acinetobacter</taxon>
    </lineage>
</organism>
<keyword evidence="3" id="KW-1185">Reference proteome</keyword>
<evidence type="ECO:0000259" key="1">
    <source>
        <dbReference type="PROSITE" id="PS50943"/>
    </source>
</evidence>
<dbReference type="SMART" id="SM00530">
    <property type="entry name" value="HTH_XRE"/>
    <property type="match status" value="1"/>
</dbReference>
<dbReference type="InterPro" id="IPR010982">
    <property type="entry name" value="Lambda_DNA-bd_dom_sf"/>
</dbReference>
<dbReference type="CDD" id="cd00093">
    <property type="entry name" value="HTH_XRE"/>
    <property type="match status" value="1"/>
</dbReference>
<dbReference type="PROSITE" id="PS50943">
    <property type="entry name" value="HTH_CROC1"/>
    <property type="match status" value="1"/>
</dbReference>
<dbReference type="SUPFAM" id="SSF47413">
    <property type="entry name" value="lambda repressor-like DNA-binding domains"/>
    <property type="match status" value="1"/>
</dbReference>
<sequence>MLEDAKTILCRRLKSTRKLRKMTLEALGVAIGLDESCASTRISRYENGIHAIEPNTAERLAQVLNVPLSYFYAPDDELAELNQIFYELNPEDQEKLLLFARTLKQTHPQ</sequence>
<dbReference type="Pfam" id="PF01381">
    <property type="entry name" value="HTH_3"/>
    <property type="match status" value="1"/>
</dbReference>